<dbReference type="Gene3D" id="2.120.10.80">
    <property type="entry name" value="Kelch-type beta propeller"/>
    <property type="match status" value="2"/>
</dbReference>
<accession>A0ABD1Z0R8</accession>
<comment type="caution">
    <text evidence="4">The sequence shown here is derived from an EMBL/GenBank/DDBJ whole genome shotgun (WGS) entry which is preliminary data.</text>
</comment>
<dbReference type="AlphaFoldDB" id="A0ABD1Z0R8"/>
<dbReference type="InterPro" id="IPR015915">
    <property type="entry name" value="Kelch-typ_b-propeller"/>
</dbReference>
<dbReference type="SUPFAM" id="SSF50965">
    <property type="entry name" value="Galactose oxidase, central domain"/>
    <property type="match status" value="1"/>
</dbReference>
<dbReference type="SUPFAM" id="SSF117281">
    <property type="entry name" value="Kelch motif"/>
    <property type="match status" value="1"/>
</dbReference>
<feature type="coiled-coil region" evidence="3">
    <location>
        <begin position="141"/>
        <end position="168"/>
    </location>
</feature>
<evidence type="ECO:0000256" key="1">
    <source>
        <dbReference type="ARBA" id="ARBA00022441"/>
    </source>
</evidence>
<keyword evidence="1" id="KW-0880">Kelch repeat</keyword>
<evidence type="ECO:0000313" key="4">
    <source>
        <dbReference type="EMBL" id="KAL2636441.1"/>
    </source>
</evidence>
<evidence type="ECO:0000313" key="5">
    <source>
        <dbReference type="Proteomes" id="UP001605036"/>
    </source>
</evidence>
<dbReference type="EMBL" id="JBHFFA010000003">
    <property type="protein sequence ID" value="KAL2636441.1"/>
    <property type="molecule type" value="Genomic_DNA"/>
</dbReference>
<feature type="coiled-coil region" evidence="3">
    <location>
        <begin position="956"/>
        <end position="983"/>
    </location>
</feature>
<dbReference type="InterPro" id="IPR011043">
    <property type="entry name" value="Gal_Oxase/kelch_b-propeller"/>
</dbReference>
<feature type="coiled-coil region" evidence="3">
    <location>
        <begin position="1019"/>
        <end position="1046"/>
    </location>
</feature>
<keyword evidence="5" id="KW-1185">Reference proteome</keyword>
<proteinExistence type="predicted"/>
<name>A0ABD1Z0R8_9MARC</name>
<keyword evidence="3" id="KW-0175">Coiled coil</keyword>
<dbReference type="InterPro" id="IPR006652">
    <property type="entry name" value="Kelch_1"/>
</dbReference>
<gene>
    <name evidence="4" type="ORF">R1flu_007920</name>
</gene>
<organism evidence="4 5">
    <name type="scientific">Riccia fluitans</name>
    <dbReference type="NCBI Taxonomy" id="41844"/>
    <lineage>
        <taxon>Eukaryota</taxon>
        <taxon>Viridiplantae</taxon>
        <taxon>Streptophyta</taxon>
        <taxon>Embryophyta</taxon>
        <taxon>Marchantiophyta</taxon>
        <taxon>Marchantiopsida</taxon>
        <taxon>Marchantiidae</taxon>
        <taxon>Marchantiales</taxon>
        <taxon>Ricciaceae</taxon>
        <taxon>Riccia</taxon>
    </lineage>
</organism>
<dbReference type="SMART" id="SM00612">
    <property type="entry name" value="Kelch"/>
    <property type="match status" value="2"/>
</dbReference>
<dbReference type="PANTHER" id="PTHR46093">
    <property type="entry name" value="ACYL-COA-BINDING DOMAIN-CONTAINING PROTEIN 5"/>
    <property type="match status" value="1"/>
</dbReference>
<reference evidence="4 5" key="1">
    <citation type="submission" date="2024-09" db="EMBL/GenBank/DDBJ databases">
        <title>Chromosome-scale assembly of Riccia fluitans.</title>
        <authorList>
            <person name="Paukszto L."/>
            <person name="Sawicki J."/>
            <person name="Karawczyk K."/>
            <person name="Piernik-Szablinska J."/>
            <person name="Szczecinska M."/>
            <person name="Mazdziarz M."/>
        </authorList>
    </citation>
    <scope>NUCLEOTIDE SEQUENCE [LARGE SCALE GENOMIC DNA]</scope>
    <source>
        <strain evidence="4">Rf_01</strain>
        <tissue evidence="4">Aerial parts of the thallus</tissue>
    </source>
</reference>
<dbReference type="Pfam" id="PF24681">
    <property type="entry name" value="Kelch_KLHDC2_KLHL20_DRC7"/>
    <property type="match status" value="2"/>
</dbReference>
<protein>
    <submittedName>
        <fullName evidence="4">Uncharacterized protein</fullName>
    </submittedName>
</protein>
<dbReference type="Proteomes" id="UP001605036">
    <property type="component" value="Unassembled WGS sequence"/>
</dbReference>
<keyword evidence="2" id="KW-0677">Repeat</keyword>
<evidence type="ECO:0000256" key="2">
    <source>
        <dbReference type="ARBA" id="ARBA00022737"/>
    </source>
</evidence>
<dbReference type="PANTHER" id="PTHR46093:SF3">
    <property type="entry name" value="ACYL-COA-BINDING DOMAIN-CONTAINING PROTEIN 4"/>
    <property type="match status" value="1"/>
</dbReference>
<sequence length="1058" mass="123082">MDTVAIETRRRIKPGDIFRAHLTTTTTGAGPSEAGMSDIEDVLTAGARRADDNRAAEAESYYDGFRRGDEAEYSDDMKQVLHDWGGGRSQNLQKQNNVMNVIHNALSKEAIIKKLVIRFNGTNFESKHAVSHWEWQKNSALLELEHRNQQLQHRLNNAVKQVVEANVQAEYDRRLLAEALQKRKEELHLIGRAEAMRTRLIQRTEIIARSQLLCKSFFSWWRFVETCKKKRALKKSEVSWHRRMLARIFNRFIFGCERIRRKHLLRFNARSHWLQKCFKRWWHSTRWQQDLNKKLMNKIRLHRLSMLRTSLNIWQEYSSVATYKRLQVKRARKIISCNHLQKCWNQWKKRLRISRESIIVSENYFFHRLVGGCVRGWLDLVTKSSRGKQQIEVGIHFAESKALVSSFEIWRSKIRTVHVVKERLFYFVHRRKERLLQALFAKWQCNVLRAMSLWTVMRLIAKIVKIWYLRWGFSQLKQRWFFSKLVERSRTQRTLTARSVSFQLWSCTVKRWKAARNILERVQRNNERRRLHKSFCLWTVYVADGRRSSAEEEARNLHVQVKVLEVDLKGATRVHEEMEKLVLKLESGRKKLVHCLNASMARNPVWASGFLDVLLRWTVPLVTWEPPARAGHTAVSSPKEAGSETCIRVIVFGGYNGREWLNDVLLFDTDEMQWKTLVCSTSSDNRIPSPRQTHTACAIGDNMIVILGGFDGTNDLSDLIILRISQDELSYEWSYPPNVAGGKPGPISQHTSCLFKKGRSMVVFGGYRSSVGLLNELWILDLQCMLWSSPEYFGTPPSRRRGHGAAIIGTKMFVFGGFNGVENLSDLHALDLESMTWELVETQGEVPSPRRQFAVAVVGQHFVVHGGFSGSRYLGDVFSFHASHMRWNKWPEDETKQSLQEMGQKGDAYGRSMHTMVECGQRLVIFGGVHEFGALQDILFIENASAIEGLQLQNSLIEEIEKVKELQLRVTEYEDALRRKSMELVKALEDTEALRSTLQIESEKRKKAVQGHYILSKKLQNSRSTLDRLFQKYHGLQQECEQMRIQYKDQMDSHHPAS</sequence>
<evidence type="ECO:0000256" key="3">
    <source>
        <dbReference type="SAM" id="Coils"/>
    </source>
</evidence>